<dbReference type="Gene3D" id="3.90.650.10">
    <property type="entry name" value="PurM-like C-terminal domain"/>
    <property type="match status" value="1"/>
</dbReference>
<dbReference type="OrthoDB" id="153904at2"/>
<reference evidence="4 5" key="1">
    <citation type="submission" date="2015-04" db="EMBL/GenBank/DDBJ databases">
        <title>Microcin producing Clostridium sp. JC272T.</title>
        <authorList>
            <person name="Jyothsna T."/>
            <person name="Sasikala C."/>
            <person name="Ramana C."/>
        </authorList>
    </citation>
    <scope>NUCLEOTIDE SEQUENCE [LARGE SCALE GENOMIC DNA]</scope>
    <source>
        <strain evidence="4 5">JC272</strain>
    </source>
</reference>
<evidence type="ECO:0000256" key="1">
    <source>
        <dbReference type="ARBA" id="ARBA00006243"/>
    </source>
</evidence>
<dbReference type="InterPro" id="IPR016188">
    <property type="entry name" value="PurM-like_N"/>
</dbReference>
<dbReference type="Gene3D" id="3.30.1330.10">
    <property type="entry name" value="PurM-like, N-terminal domain"/>
    <property type="match status" value="1"/>
</dbReference>
<dbReference type="InterPro" id="IPR036676">
    <property type="entry name" value="PurM-like_C_sf"/>
</dbReference>
<dbReference type="SUPFAM" id="SSF56042">
    <property type="entry name" value="PurM C-terminal domain-like"/>
    <property type="match status" value="1"/>
</dbReference>
<dbReference type="GO" id="GO:0051604">
    <property type="term" value="P:protein maturation"/>
    <property type="evidence" value="ECO:0007669"/>
    <property type="project" value="TreeGrafter"/>
</dbReference>
<dbReference type="PIRSF" id="PIRSF005644">
    <property type="entry name" value="Hdrgns_mtr_HypE"/>
    <property type="match status" value="1"/>
</dbReference>
<organism evidence="4 5">
    <name type="scientific">Paraclostridium benzoelyticum</name>
    <dbReference type="NCBI Taxonomy" id="1629550"/>
    <lineage>
        <taxon>Bacteria</taxon>
        <taxon>Bacillati</taxon>
        <taxon>Bacillota</taxon>
        <taxon>Clostridia</taxon>
        <taxon>Peptostreptococcales</taxon>
        <taxon>Peptostreptococcaceae</taxon>
        <taxon>Paraclostridium</taxon>
    </lineage>
</organism>
<accession>A0A0M3DL44</accession>
<gene>
    <name evidence="4" type="ORF">VN21_04700</name>
</gene>
<dbReference type="PATRIC" id="fig|1629550.3.peg.415"/>
<dbReference type="Proteomes" id="UP000034407">
    <property type="component" value="Unassembled WGS sequence"/>
</dbReference>
<dbReference type="RefSeq" id="WP_046822276.1">
    <property type="nucleotide sequence ID" value="NZ_LBBT01000108.1"/>
</dbReference>
<dbReference type="EMBL" id="LBBT01000108">
    <property type="protein sequence ID" value="KKY02159.1"/>
    <property type="molecule type" value="Genomic_DNA"/>
</dbReference>
<comment type="caution">
    <text evidence="4">The sequence shown here is derived from an EMBL/GenBank/DDBJ whole genome shotgun (WGS) entry which is preliminary data.</text>
</comment>
<keyword evidence="5" id="KW-1185">Reference proteome</keyword>
<proteinExistence type="inferred from homology"/>
<sequence length="335" mass="36846">MDKITLAHGSGGEETHKLIESLFYKHFDNDILLQKNDSSVVDRISGNIAITTDSFVVNPIFFPGGDIGKLSICGTVNDLSVSYAKPLYITVGFIIEEGFSINALEEIVKSMKKTANYANVKIVAGDTKVVEKGKCDKIYINTTGIGLIKDKSHIMSKNNIKEGDKIIISGTIADHGISIMTKREFFEVDSEIKSDCACLNHLANDILKVSKNIKIMRDPTRGGLANTLKEIVNLSNKSILLNEKDIPIKEDVQNFCEMLGLDPLYTANEGKLVCIVSKEDADKVVEVMQENGLGKQSKIIGEVIYDTKPNLYIKTELGAIKTLQMAQGENLPRIC</sequence>
<protein>
    <submittedName>
        <fullName evidence="4">Carbamoyl dehydratase HypE</fullName>
    </submittedName>
</protein>
<dbReference type="PANTHER" id="PTHR30303">
    <property type="entry name" value="HYDROGENASE ISOENZYMES FORMATION PROTEIN HYPE"/>
    <property type="match status" value="1"/>
</dbReference>
<evidence type="ECO:0000313" key="5">
    <source>
        <dbReference type="Proteomes" id="UP000034407"/>
    </source>
</evidence>
<comment type="similarity">
    <text evidence="1">Belongs to the HypE family.</text>
</comment>
<dbReference type="InterPro" id="IPR011854">
    <property type="entry name" value="HypE"/>
</dbReference>
<evidence type="ECO:0000259" key="3">
    <source>
        <dbReference type="Pfam" id="PF02769"/>
    </source>
</evidence>
<dbReference type="CDD" id="cd02197">
    <property type="entry name" value="HypE"/>
    <property type="match status" value="1"/>
</dbReference>
<evidence type="ECO:0000259" key="2">
    <source>
        <dbReference type="Pfam" id="PF00586"/>
    </source>
</evidence>
<dbReference type="PANTHER" id="PTHR30303:SF0">
    <property type="entry name" value="CARBAMOYL DEHYDRATASE HYPE"/>
    <property type="match status" value="1"/>
</dbReference>
<name>A0A0M3DL44_9FIRM</name>
<feature type="domain" description="PurM-like N-terminal" evidence="2">
    <location>
        <begin position="39"/>
        <end position="148"/>
    </location>
</feature>
<dbReference type="AlphaFoldDB" id="A0A0M3DL44"/>
<dbReference type="SUPFAM" id="SSF55326">
    <property type="entry name" value="PurM N-terminal domain-like"/>
    <property type="match status" value="1"/>
</dbReference>
<evidence type="ECO:0000313" key="4">
    <source>
        <dbReference type="EMBL" id="KKY02159.1"/>
    </source>
</evidence>
<dbReference type="Pfam" id="PF00586">
    <property type="entry name" value="AIRS"/>
    <property type="match status" value="1"/>
</dbReference>
<dbReference type="NCBIfam" id="TIGR02124">
    <property type="entry name" value="hypE"/>
    <property type="match status" value="1"/>
</dbReference>
<dbReference type="Pfam" id="PF02769">
    <property type="entry name" value="AIRS_C"/>
    <property type="match status" value="1"/>
</dbReference>
<dbReference type="InterPro" id="IPR036921">
    <property type="entry name" value="PurM-like_N_sf"/>
</dbReference>
<dbReference type="InterPro" id="IPR010918">
    <property type="entry name" value="PurM-like_C_dom"/>
</dbReference>
<feature type="domain" description="PurM-like C-terminal" evidence="3">
    <location>
        <begin position="161"/>
        <end position="313"/>
    </location>
</feature>